<feature type="domain" description="Response regulatory" evidence="4">
    <location>
        <begin position="2"/>
        <end position="116"/>
    </location>
</feature>
<evidence type="ECO:0008006" key="8">
    <source>
        <dbReference type="Google" id="ProtNLM"/>
    </source>
</evidence>
<accession>A0A0D0H8T7</accession>
<organism evidence="6 7">
    <name type="scientific">Leucobacter komagatae</name>
    <dbReference type="NCBI Taxonomy" id="55969"/>
    <lineage>
        <taxon>Bacteria</taxon>
        <taxon>Bacillati</taxon>
        <taxon>Actinomycetota</taxon>
        <taxon>Actinomycetes</taxon>
        <taxon>Micrococcales</taxon>
        <taxon>Microbacteriaceae</taxon>
        <taxon>Leucobacter</taxon>
    </lineage>
</organism>
<dbReference type="SMART" id="SM00448">
    <property type="entry name" value="REC"/>
    <property type="match status" value="1"/>
</dbReference>
<dbReference type="Gene3D" id="1.10.10.10">
    <property type="entry name" value="Winged helix-like DNA-binding domain superfamily/Winged helix DNA-binding domain"/>
    <property type="match status" value="1"/>
</dbReference>
<keyword evidence="7" id="KW-1185">Reference proteome</keyword>
<dbReference type="AlphaFoldDB" id="A0A0D0H8T7"/>
<dbReference type="GO" id="GO:0006355">
    <property type="term" value="P:regulation of DNA-templated transcription"/>
    <property type="evidence" value="ECO:0007669"/>
    <property type="project" value="InterPro"/>
</dbReference>
<gene>
    <name evidence="6" type="ORF">SD72_02835</name>
</gene>
<name>A0A0D0H8T7_9MICO</name>
<keyword evidence="2" id="KW-0597">Phosphoprotein</keyword>
<dbReference type="InterPro" id="IPR001789">
    <property type="entry name" value="Sig_transdc_resp-reg_receiver"/>
</dbReference>
<dbReference type="CDD" id="cd00383">
    <property type="entry name" value="trans_reg_C"/>
    <property type="match status" value="1"/>
</dbReference>
<dbReference type="PANTHER" id="PTHR48111">
    <property type="entry name" value="REGULATOR OF RPOS"/>
    <property type="match status" value="1"/>
</dbReference>
<dbReference type="InterPro" id="IPR011006">
    <property type="entry name" value="CheY-like_superfamily"/>
</dbReference>
<dbReference type="SMART" id="SM00862">
    <property type="entry name" value="Trans_reg_C"/>
    <property type="match status" value="1"/>
</dbReference>
<protein>
    <recommendedName>
        <fullName evidence="8">DNA-binding response OmpR family regulator</fullName>
    </recommendedName>
</protein>
<dbReference type="Pfam" id="PF00072">
    <property type="entry name" value="Response_reg"/>
    <property type="match status" value="1"/>
</dbReference>
<evidence type="ECO:0000256" key="1">
    <source>
        <dbReference type="ARBA" id="ARBA00023125"/>
    </source>
</evidence>
<dbReference type="EMBL" id="JXSQ01000002">
    <property type="protein sequence ID" value="KIP53600.1"/>
    <property type="molecule type" value="Genomic_DNA"/>
</dbReference>
<dbReference type="SUPFAM" id="SSF52172">
    <property type="entry name" value="CheY-like"/>
    <property type="match status" value="1"/>
</dbReference>
<dbReference type="InterPro" id="IPR001867">
    <property type="entry name" value="OmpR/PhoB-type_DNA-bd"/>
</dbReference>
<dbReference type="PANTHER" id="PTHR48111:SF36">
    <property type="entry name" value="TRANSCRIPTIONAL REGULATORY PROTEIN CUTR"/>
    <property type="match status" value="1"/>
</dbReference>
<dbReference type="GO" id="GO:0005829">
    <property type="term" value="C:cytosol"/>
    <property type="evidence" value="ECO:0007669"/>
    <property type="project" value="TreeGrafter"/>
</dbReference>
<dbReference type="Gene3D" id="6.10.250.690">
    <property type="match status" value="1"/>
</dbReference>
<evidence type="ECO:0000313" key="6">
    <source>
        <dbReference type="EMBL" id="KIP53600.1"/>
    </source>
</evidence>
<dbReference type="PROSITE" id="PS50110">
    <property type="entry name" value="RESPONSE_REGULATORY"/>
    <property type="match status" value="1"/>
</dbReference>
<dbReference type="Pfam" id="PF00486">
    <property type="entry name" value="Trans_reg_C"/>
    <property type="match status" value="1"/>
</dbReference>
<dbReference type="Gene3D" id="3.40.50.2300">
    <property type="match status" value="1"/>
</dbReference>
<feature type="modified residue" description="4-aspartylphosphate" evidence="2">
    <location>
        <position position="51"/>
    </location>
</feature>
<feature type="DNA-binding region" description="OmpR/PhoB-type" evidence="3">
    <location>
        <begin position="123"/>
        <end position="216"/>
    </location>
</feature>
<keyword evidence="1 3" id="KW-0238">DNA-binding</keyword>
<dbReference type="InterPro" id="IPR039420">
    <property type="entry name" value="WalR-like"/>
</dbReference>
<reference evidence="6 7" key="1">
    <citation type="submission" date="2015-01" db="EMBL/GenBank/DDBJ databases">
        <title>Draft genome sequence of Leucobacter komagatae strain VKM ST2845.</title>
        <authorList>
            <person name="Karlyshev A.V."/>
            <person name="Kudryashova E.B."/>
        </authorList>
    </citation>
    <scope>NUCLEOTIDE SEQUENCE [LARGE SCALE GENOMIC DNA]</scope>
    <source>
        <strain evidence="6 7">VKM ST2845</strain>
    </source>
</reference>
<dbReference type="Proteomes" id="UP000032120">
    <property type="component" value="Unassembled WGS sequence"/>
</dbReference>
<dbReference type="InterPro" id="IPR036388">
    <property type="entry name" value="WH-like_DNA-bd_sf"/>
</dbReference>
<proteinExistence type="predicted"/>
<dbReference type="GO" id="GO:0000976">
    <property type="term" value="F:transcription cis-regulatory region binding"/>
    <property type="evidence" value="ECO:0007669"/>
    <property type="project" value="TreeGrafter"/>
</dbReference>
<evidence type="ECO:0000256" key="2">
    <source>
        <dbReference type="PROSITE-ProRule" id="PRU00169"/>
    </source>
</evidence>
<comment type="caution">
    <text evidence="6">The sequence shown here is derived from an EMBL/GenBank/DDBJ whole genome shotgun (WGS) entry which is preliminary data.</text>
</comment>
<sequence>MRILVVEDEVDLAASIEAGLRSEGHQVQTVFDGASALQELESSRFDVAILDRDLPIVHGDVVAKSIASTGSPVRVLMLTAASDLRSRVGGLRIGADDYLAKPFEYEELLARLEAIGRRLLSMQPQLCRGDLTLVTATRRLRIGTQEVRTTPLEYRILHALLSADGGVVGFGELLELAWDDGLERSRGVVKTAIHSLRQKIGPERIVTESGHGYRIP</sequence>
<evidence type="ECO:0000259" key="4">
    <source>
        <dbReference type="PROSITE" id="PS50110"/>
    </source>
</evidence>
<feature type="domain" description="OmpR/PhoB-type" evidence="5">
    <location>
        <begin position="123"/>
        <end position="216"/>
    </location>
</feature>
<evidence type="ECO:0000313" key="7">
    <source>
        <dbReference type="Proteomes" id="UP000032120"/>
    </source>
</evidence>
<dbReference type="GO" id="GO:0032993">
    <property type="term" value="C:protein-DNA complex"/>
    <property type="evidence" value="ECO:0007669"/>
    <property type="project" value="TreeGrafter"/>
</dbReference>
<evidence type="ECO:0000259" key="5">
    <source>
        <dbReference type="PROSITE" id="PS51755"/>
    </source>
</evidence>
<dbReference type="GO" id="GO:0000156">
    <property type="term" value="F:phosphorelay response regulator activity"/>
    <property type="evidence" value="ECO:0007669"/>
    <property type="project" value="TreeGrafter"/>
</dbReference>
<dbReference type="RefSeq" id="WP_042542882.1">
    <property type="nucleotide sequence ID" value="NZ_JXSQ01000002.1"/>
</dbReference>
<dbReference type="OrthoDB" id="9802426at2"/>
<dbReference type="PROSITE" id="PS51755">
    <property type="entry name" value="OMPR_PHOB"/>
    <property type="match status" value="1"/>
</dbReference>
<evidence type="ECO:0000256" key="3">
    <source>
        <dbReference type="PROSITE-ProRule" id="PRU01091"/>
    </source>
</evidence>